<reference evidence="4 5" key="1">
    <citation type="submission" date="2018-05" db="EMBL/GenBank/DDBJ databases">
        <title>Marinifilum breve JC075T sp. nov., a marine bacterium isolated from Yongle Blue Hole in the South China Sea.</title>
        <authorList>
            <person name="Fu T."/>
        </authorList>
    </citation>
    <scope>NUCLEOTIDE SEQUENCE [LARGE SCALE GENOMIC DNA]</scope>
    <source>
        <strain evidence="4 5">JC075</strain>
    </source>
</reference>
<protein>
    <recommendedName>
        <fullName evidence="3">NodB homology domain-containing protein</fullName>
    </recommendedName>
</protein>
<dbReference type="CDD" id="cd10967">
    <property type="entry name" value="CE4_GLA_like_6s"/>
    <property type="match status" value="1"/>
</dbReference>
<evidence type="ECO:0000256" key="1">
    <source>
        <dbReference type="ARBA" id="ARBA00004613"/>
    </source>
</evidence>
<dbReference type="SUPFAM" id="SSF88713">
    <property type="entry name" value="Glycoside hydrolase/deacetylase"/>
    <property type="match status" value="1"/>
</dbReference>
<organism evidence="4 5">
    <name type="scientific">Marinifilum breve</name>
    <dbReference type="NCBI Taxonomy" id="2184082"/>
    <lineage>
        <taxon>Bacteria</taxon>
        <taxon>Pseudomonadati</taxon>
        <taxon>Bacteroidota</taxon>
        <taxon>Bacteroidia</taxon>
        <taxon>Marinilabiliales</taxon>
        <taxon>Marinifilaceae</taxon>
    </lineage>
</organism>
<dbReference type="EMBL" id="QFLI01000015">
    <property type="protein sequence ID" value="PXX95420.1"/>
    <property type="molecule type" value="Genomic_DNA"/>
</dbReference>
<dbReference type="PROSITE" id="PS51677">
    <property type="entry name" value="NODB"/>
    <property type="match status" value="1"/>
</dbReference>
<accession>A0A2V3ZRD8</accession>
<dbReference type="Proteomes" id="UP000248079">
    <property type="component" value="Unassembled WGS sequence"/>
</dbReference>
<dbReference type="InterPro" id="IPR051398">
    <property type="entry name" value="Polysacch_Deacetylase"/>
</dbReference>
<dbReference type="InterPro" id="IPR011330">
    <property type="entry name" value="Glyco_hydro/deAcase_b/a-brl"/>
</dbReference>
<evidence type="ECO:0000256" key="2">
    <source>
        <dbReference type="ARBA" id="ARBA00022729"/>
    </source>
</evidence>
<feature type="domain" description="NodB homology" evidence="3">
    <location>
        <begin position="51"/>
        <end position="313"/>
    </location>
</feature>
<evidence type="ECO:0000313" key="4">
    <source>
        <dbReference type="EMBL" id="PXX95420.1"/>
    </source>
</evidence>
<keyword evidence="2" id="KW-0732">Signal</keyword>
<gene>
    <name evidence="4" type="ORF">DF185_22135</name>
</gene>
<dbReference type="PANTHER" id="PTHR34216">
    <property type="match status" value="1"/>
</dbReference>
<dbReference type="InterPro" id="IPR002509">
    <property type="entry name" value="NODB_dom"/>
</dbReference>
<dbReference type="RefSeq" id="WP_110363801.1">
    <property type="nucleotide sequence ID" value="NZ_QFLI01000015.1"/>
</dbReference>
<name>A0A2V3ZRD8_9BACT</name>
<keyword evidence="5" id="KW-1185">Reference proteome</keyword>
<dbReference type="GO" id="GO:0016810">
    <property type="term" value="F:hydrolase activity, acting on carbon-nitrogen (but not peptide) bonds"/>
    <property type="evidence" value="ECO:0007669"/>
    <property type="project" value="InterPro"/>
</dbReference>
<dbReference type="Gene3D" id="3.20.20.370">
    <property type="entry name" value="Glycoside hydrolase/deacetylase"/>
    <property type="match status" value="1"/>
</dbReference>
<sequence>MKYRVRIFPIKTILIQVMLLFLVGTDLRAQESMGERIYQERMFAFPNGKMKALILSYDDGLLQDSIMVSILNKYKLKGSFNLNSAYFGDDALWLKSLADKTGKYLNKAQVKRIYKEHEIAAHTRTHPHLPELTEEEIKEEIRVNIEELSALSENPITSFAYPFGEFNKQIVEILKSTGITNARTVNDTKTFNLPDDFFIWNPTCHHTQVTSLLTEFVSKSVEKPILFHIWGHSWEFDRNQENNNWKYFDNICQRLSSIKNIWSVSAGEFIEYLNAVKAISGEKVLTNNSNLMLWLIIKGKLVQLKPKGTISIE</sequence>
<proteinExistence type="predicted"/>
<dbReference type="PANTHER" id="PTHR34216:SF3">
    <property type="entry name" value="POLY-BETA-1,6-N-ACETYL-D-GLUCOSAMINE N-DEACETYLASE"/>
    <property type="match status" value="1"/>
</dbReference>
<dbReference type="GO" id="GO:0005975">
    <property type="term" value="P:carbohydrate metabolic process"/>
    <property type="evidence" value="ECO:0007669"/>
    <property type="project" value="InterPro"/>
</dbReference>
<evidence type="ECO:0000259" key="3">
    <source>
        <dbReference type="PROSITE" id="PS51677"/>
    </source>
</evidence>
<evidence type="ECO:0000313" key="5">
    <source>
        <dbReference type="Proteomes" id="UP000248079"/>
    </source>
</evidence>
<dbReference type="OrthoDB" id="9778320at2"/>
<comment type="caution">
    <text evidence="4">The sequence shown here is derived from an EMBL/GenBank/DDBJ whole genome shotgun (WGS) entry which is preliminary data.</text>
</comment>
<dbReference type="GO" id="GO:0005576">
    <property type="term" value="C:extracellular region"/>
    <property type="evidence" value="ECO:0007669"/>
    <property type="project" value="UniProtKB-SubCell"/>
</dbReference>
<comment type="subcellular location">
    <subcellularLocation>
        <location evidence="1">Secreted</location>
    </subcellularLocation>
</comment>
<dbReference type="Pfam" id="PF01522">
    <property type="entry name" value="Polysacc_deac_1"/>
    <property type="match status" value="1"/>
</dbReference>
<dbReference type="AlphaFoldDB" id="A0A2V3ZRD8"/>